<sequence length="100" mass="11143">MNILLVCAGGISTSILEKSIRDSFGPEKADWTVEAHPVDQLENLIDRFDVVLLGPQIRHKLRTVKKVADANGKPCEVIDSRDYAMAKGSKVLKRIEELIQ</sequence>
<evidence type="ECO:0000313" key="7">
    <source>
        <dbReference type="EMBL" id="PAD81704.1"/>
    </source>
</evidence>
<dbReference type="PANTHER" id="PTHR34581">
    <property type="entry name" value="PTS SYSTEM N,N'-DIACETYLCHITOBIOSE-SPECIFIC EIIB COMPONENT"/>
    <property type="match status" value="1"/>
</dbReference>
<dbReference type="Pfam" id="PF02302">
    <property type="entry name" value="PTS_IIB"/>
    <property type="match status" value="1"/>
</dbReference>
<dbReference type="InterPro" id="IPR036095">
    <property type="entry name" value="PTS_EIIB-like_sf"/>
</dbReference>
<dbReference type="RefSeq" id="WP_095332574.1">
    <property type="nucleotide sequence ID" value="NZ_CP026031.1"/>
</dbReference>
<keyword evidence="1" id="KW-0813">Transport</keyword>
<dbReference type="Proteomes" id="UP000216961">
    <property type="component" value="Unassembled WGS sequence"/>
</dbReference>
<keyword evidence="3 7" id="KW-0762">Sugar transport</keyword>
<evidence type="ECO:0000256" key="5">
    <source>
        <dbReference type="ARBA" id="ARBA00022683"/>
    </source>
</evidence>
<evidence type="ECO:0000256" key="6">
    <source>
        <dbReference type="ARBA" id="ARBA00022777"/>
    </source>
</evidence>
<gene>
    <name evidence="7" type="ORF">CHH57_18505</name>
</gene>
<evidence type="ECO:0000256" key="1">
    <source>
        <dbReference type="ARBA" id="ARBA00022448"/>
    </source>
</evidence>
<dbReference type="GO" id="GO:0016301">
    <property type="term" value="F:kinase activity"/>
    <property type="evidence" value="ECO:0007669"/>
    <property type="project" value="UniProtKB-KW"/>
</dbReference>
<evidence type="ECO:0000256" key="4">
    <source>
        <dbReference type="ARBA" id="ARBA00022679"/>
    </source>
</evidence>
<name>A0A268F8Q5_NIACI</name>
<evidence type="ECO:0000256" key="2">
    <source>
        <dbReference type="ARBA" id="ARBA00022553"/>
    </source>
</evidence>
<keyword evidence="5" id="KW-0598">Phosphotransferase system</keyword>
<keyword evidence="6" id="KW-0418">Kinase</keyword>
<dbReference type="InterPro" id="IPR013012">
    <property type="entry name" value="PTS_EIIB_3"/>
</dbReference>
<dbReference type="PROSITE" id="PS51100">
    <property type="entry name" value="PTS_EIIB_TYPE_3"/>
    <property type="match status" value="1"/>
</dbReference>
<proteinExistence type="predicted"/>
<dbReference type="PANTHER" id="PTHR34581:SF2">
    <property type="entry name" value="PTS SYSTEM N,N'-DIACETYLCHITOBIOSE-SPECIFIC EIIB COMPONENT"/>
    <property type="match status" value="1"/>
</dbReference>
<organism evidence="7 8">
    <name type="scientific">Niallia circulans</name>
    <name type="common">Bacillus circulans</name>
    <dbReference type="NCBI Taxonomy" id="1397"/>
    <lineage>
        <taxon>Bacteria</taxon>
        <taxon>Bacillati</taxon>
        <taxon>Bacillota</taxon>
        <taxon>Bacilli</taxon>
        <taxon>Bacillales</taxon>
        <taxon>Bacillaceae</taxon>
        <taxon>Niallia</taxon>
    </lineage>
</organism>
<reference evidence="7 8" key="1">
    <citation type="submission" date="2017-07" db="EMBL/GenBank/DDBJ databases">
        <title>Isolation and whole genome analysis of endospore-forming bacteria from heroin.</title>
        <authorList>
            <person name="Kalinowski J."/>
            <person name="Ahrens B."/>
            <person name="Al-Dilaimi A."/>
            <person name="Winkler A."/>
            <person name="Wibberg D."/>
            <person name="Schleenbecker U."/>
            <person name="Ruckert C."/>
            <person name="Wolfel R."/>
            <person name="Grass G."/>
        </authorList>
    </citation>
    <scope>NUCLEOTIDE SEQUENCE [LARGE SCALE GENOMIC DNA]</scope>
    <source>
        <strain evidence="7 8">7521-2</strain>
    </source>
</reference>
<dbReference type="EMBL" id="NPBQ01000113">
    <property type="protein sequence ID" value="PAD81704.1"/>
    <property type="molecule type" value="Genomic_DNA"/>
</dbReference>
<evidence type="ECO:0000313" key="8">
    <source>
        <dbReference type="Proteomes" id="UP000216961"/>
    </source>
</evidence>
<dbReference type="Gene3D" id="3.40.50.2300">
    <property type="match status" value="1"/>
</dbReference>
<dbReference type="InterPro" id="IPR003501">
    <property type="entry name" value="PTS_EIIB_2/3"/>
</dbReference>
<dbReference type="GO" id="GO:0009401">
    <property type="term" value="P:phosphoenolpyruvate-dependent sugar phosphotransferase system"/>
    <property type="evidence" value="ECO:0007669"/>
    <property type="project" value="UniProtKB-KW"/>
</dbReference>
<dbReference type="SUPFAM" id="SSF52794">
    <property type="entry name" value="PTS system IIB component-like"/>
    <property type="match status" value="1"/>
</dbReference>
<comment type="caution">
    <text evidence="7">The sequence shown here is derived from an EMBL/GenBank/DDBJ whole genome shotgun (WGS) entry which is preliminary data.</text>
</comment>
<accession>A0A268F8Q5</accession>
<dbReference type="AlphaFoldDB" id="A0A268F8Q5"/>
<dbReference type="InterPro" id="IPR051819">
    <property type="entry name" value="PTS_sugar-specific_EIIB"/>
</dbReference>
<dbReference type="KEGG" id="bcir:C2I06_16310"/>
<protein>
    <submittedName>
        <fullName evidence="7">PTS sugar transporter subunit IIB</fullName>
    </submittedName>
</protein>
<dbReference type="GO" id="GO:0008982">
    <property type="term" value="F:protein-N(PI)-phosphohistidine-sugar phosphotransferase activity"/>
    <property type="evidence" value="ECO:0007669"/>
    <property type="project" value="InterPro"/>
</dbReference>
<evidence type="ECO:0000256" key="3">
    <source>
        <dbReference type="ARBA" id="ARBA00022597"/>
    </source>
</evidence>
<dbReference type="CDD" id="cd05564">
    <property type="entry name" value="PTS_IIB_chitobiose_lichenan"/>
    <property type="match status" value="1"/>
</dbReference>
<keyword evidence="4" id="KW-0808">Transferase</keyword>
<keyword evidence="2" id="KW-0597">Phosphoprotein</keyword>